<dbReference type="InterPro" id="IPR027385">
    <property type="entry name" value="Beta-barrel_OMP"/>
</dbReference>
<feature type="chain" id="PRO_5027077737" evidence="3">
    <location>
        <begin position="20"/>
        <end position="199"/>
    </location>
</feature>
<name>A0A6N9HGE8_9BURK</name>
<reference evidence="5 6" key="1">
    <citation type="submission" date="2019-12" db="EMBL/GenBank/DDBJ databases">
        <title>Novel species isolated from a subtropical stream in China.</title>
        <authorList>
            <person name="Lu H."/>
        </authorList>
    </citation>
    <scope>NUCLEOTIDE SEQUENCE [LARGE SCALE GENOMIC DNA]</scope>
    <source>
        <strain evidence="5 6">DS3</strain>
    </source>
</reference>
<dbReference type="EMBL" id="WWCJ01000007">
    <property type="protein sequence ID" value="MYN02651.1"/>
    <property type="molecule type" value="Genomic_DNA"/>
</dbReference>
<accession>A0A6N9HGE8</accession>
<evidence type="ECO:0000256" key="3">
    <source>
        <dbReference type="SAM" id="SignalP"/>
    </source>
</evidence>
<dbReference type="AlphaFoldDB" id="A0A6N9HGE8"/>
<dbReference type="InterPro" id="IPR011250">
    <property type="entry name" value="OMP/PagP_B-barrel"/>
</dbReference>
<keyword evidence="2 3" id="KW-0732">Signal</keyword>
<evidence type="ECO:0000313" key="5">
    <source>
        <dbReference type="EMBL" id="MYN02651.1"/>
    </source>
</evidence>
<comment type="caution">
    <text evidence="5">The sequence shown here is derived from an EMBL/GenBank/DDBJ whole genome shotgun (WGS) entry which is preliminary data.</text>
</comment>
<proteinExistence type="predicted"/>
<dbReference type="GO" id="GO:0009279">
    <property type="term" value="C:cell outer membrane"/>
    <property type="evidence" value="ECO:0007669"/>
    <property type="project" value="UniProtKB-SubCell"/>
</dbReference>
<sequence length="199" mass="21459">MKKSLSTLAILAAASSAHAQIAQVAPAPLKPVHGFVGLGITGGGKKLATAEYTNGRSANIKSGGGVYFTGGVDFRINEQFSAQTSLNFHVDDQTAQNGSLKFQRFPLEALAFYHIDQNWKIGTGLRYVTGAKLSGSGVADIADVKFKNTLSSVVEAEYLFSPQLSVKMRYVNEKFEEKNSRYPAEVKANHVGVSGNFYF</sequence>
<dbReference type="Proteomes" id="UP000448575">
    <property type="component" value="Unassembled WGS sequence"/>
</dbReference>
<evidence type="ECO:0000259" key="4">
    <source>
        <dbReference type="Pfam" id="PF13505"/>
    </source>
</evidence>
<gene>
    <name evidence="5" type="ORF">GTP41_11140</name>
</gene>
<protein>
    <submittedName>
        <fullName evidence="5">Outer membrane beta-barrel protein</fullName>
    </submittedName>
</protein>
<dbReference type="SUPFAM" id="SSF56925">
    <property type="entry name" value="OMPA-like"/>
    <property type="match status" value="1"/>
</dbReference>
<comment type="subcellular location">
    <subcellularLocation>
        <location evidence="1">Cell outer membrane</location>
    </subcellularLocation>
</comment>
<evidence type="ECO:0000256" key="1">
    <source>
        <dbReference type="ARBA" id="ARBA00004442"/>
    </source>
</evidence>
<feature type="signal peptide" evidence="3">
    <location>
        <begin position="1"/>
        <end position="19"/>
    </location>
</feature>
<feature type="domain" description="Outer membrane protein beta-barrel" evidence="4">
    <location>
        <begin position="10"/>
        <end position="194"/>
    </location>
</feature>
<dbReference type="Pfam" id="PF13505">
    <property type="entry name" value="OMP_b-brl"/>
    <property type="match status" value="1"/>
</dbReference>
<keyword evidence="6" id="KW-1185">Reference proteome</keyword>
<evidence type="ECO:0000256" key="2">
    <source>
        <dbReference type="ARBA" id="ARBA00022729"/>
    </source>
</evidence>
<dbReference type="RefSeq" id="WP_161025658.1">
    <property type="nucleotide sequence ID" value="NZ_WWCJ01000007.1"/>
</dbReference>
<organism evidence="5 6">
    <name type="scientific">Pseudoduganella guangdongensis</name>
    <dbReference type="NCBI Taxonomy" id="2692179"/>
    <lineage>
        <taxon>Bacteria</taxon>
        <taxon>Pseudomonadati</taxon>
        <taxon>Pseudomonadota</taxon>
        <taxon>Betaproteobacteria</taxon>
        <taxon>Burkholderiales</taxon>
        <taxon>Oxalobacteraceae</taxon>
        <taxon>Telluria group</taxon>
        <taxon>Pseudoduganella</taxon>
    </lineage>
</organism>
<evidence type="ECO:0000313" key="6">
    <source>
        <dbReference type="Proteomes" id="UP000448575"/>
    </source>
</evidence>